<dbReference type="InterPro" id="IPR002347">
    <property type="entry name" value="SDR_fam"/>
</dbReference>
<comment type="caution">
    <text evidence="3">The sequence shown here is derived from an EMBL/GenBank/DDBJ whole genome shotgun (WGS) entry which is preliminary data.</text>
</comment>
<dbReference type="InterPro" id="IPR036291">
    <property type="entry name" value="NAD(P)-bd_dom_sf"/>
</dbReference>
<dbReference type="CDD" id="cd05233">
    <property type="entry name" value="SDR_c"/>
    <property type="match status" value="1"/>
</dbReference>
<dbReference type="Proteomes" id="UP000233786">
    <property type="component" value="Unassembled WGS sequence"/>
</dbReference>
<dbReference type="Gene3D" id="3.40.50.720">
    <property type="entry name" value="NAD(P)-binding Rossmann-like Domain"/>
    <property type="match status" value="1"/>
</dbReference>
<protein>
    <submittedName>
        <fullName evidence="3">NADP-dependent 3-hydroxy acid dehydrogenase YdfG</fullName>
    </submittedName>
</protein>
<evidence type="ECO:0000313" key="3">
    <source>
        <dbReference type="EMBL" id="PKW19172.1"/>
    </source>
</evidence>
<evidence type="ECO:0000256" key="2">
    <source>
        <dbReference type="ARBA" id="ARBA00023002"/>
    </source>
</evidence>
<dbReference type="SUPFAM" id="SSF51735">
    <property type="entry name" value="NAD(P)-binding Rossmann-fold domains"/>
    <property type="match status" value="1"/>
</dbReference>
<organism evidence="3 4">
    <name type="scientific">Saccharopolyspora spinosa</name>
    <dbReference type="NCBI Taxonomy" id="60894"/>
    <lineage>
        <taxon>Bacteria</taxon>
        <taxon>Bacillati</taxon>
        <taxon>Actinomycetota</taxon>
        <taxon>Actinomycetes</taxon>
        <taxon>Pseudonocardiales</taxon>
        <taxon>Pseudonocardiaceae</taxon>
        <taxon>Saccharopolyspora</taxon>
    </lineage>
</organism>
<evidence type="ECO:0000313" key="4">
    <source>
        <dbReference type="Proteomes" id="UP000233786"/>
    </source>
</evidence>
<evidence type="ECO:0000256" key="1">
    <source>
        <dbReference type="ARBA" id="ARBA00006484"/>
    </source>
</evidence>
<dbReference type="STRING" id="994479.GCA_000194155_01696"/>
<comment type="similarity">
    <text evidence="1">Belongs to the short-chain dehydrogenases/reductases (SDR) family.</text>
</comment>
<dbReference type="RefSeq" id="WP_010693613.1">
    <property type="nucleotide sequence ID" value="NZ_CP061007.1"/>
</dbReference>
<gene>
    <name evidence="3" type="ORF">A8926_7325</name>
</gene>
<dbReference type="PRINTS" id="PR00081">
    <property type="entry name" value="GDHRDH"/>
</dbReference>
<dbReference type="GO" id="GO:0016491">
    <property type="term" value="F:oxidoreductase activity"/>
    <property type="evidence" value="ECO:0007669"/>
    <property type="project" value="UniProtKB-KW"/>
</dbReference>
<dbReference type="AlphaFoldDB" id="A0A2N3Y8C1"/>
<keyword evidence="4" id="KW-1185">Reference proteome</keyword>
<name>A0A2N3Y8C1_SACSN</name>
<keyword evidence="2" id="KW-0560">Oxidoreductase</keyword>
<reference evidence="3" key="1">
    <citation type="submission" date="2017-12" db="EMBL/GenBank/DDBJ databases">
        <title>Sequencing the genomes of 1000 Actinobacteria strains.</title>
        <authorList>
            <person name="Klenk H.-P."/>
        </authorList>
    </citation>
    <scope>NUCLEOTIDE SEQUENCE [LARGE SCALE GENOMIC DNA]</scope>
    <source>
        <strain evidence="3">DSM 44228</strain>
    </source>
</reference>
<dbReference type="Pfam" id="PF00106">
    <property type="entry name" value="adh_short"/>
    <property type="match status" value="1"/>
</dbReference>
<dbReference type="PANTHER" id="PTHR43669">
    <property type="entry name" value="5-KETO-D-GLUCONATE 5-REDUCTASE"/>
    <property type="match status" value="1"/>
</dbReference>
<dbReference type="OrthoDB" id="151996at2"/>
<proteinExistence type="inferred from homology"/>
<dbReference type="EMBL" id="PJNB01000001">
    <property type="protein sequence ID" value="PKW19172.1"/>
    <property type="molecule type" value="Genomic_DNA"/>
</dbReference>
<dbReference type="PANTHER" id="PTHR43669:SF3">
    <property type="entry name" value="ALCOHOL DEHYDROGENASE, PUTATIVE (AFU_ORTHOLOGUE AFUA_3G03445)-RELATED"/>
    <property type="match status" value="1"/>
</dbReference>
<sequence length="257" mass="27218">MTNTAPARGAWVIGGGSGIGRATALRLARDGYHVIVSGRCEEHLAETVEKITEAGGHAEPVPVDVTEDDSVTAAHRTVEERVGTLEVLVCSAGTNVTNRWWSQLSSKDFSRVVDTNLNAVTRCVLTVLPGFRAAGFGQVIVVSSWAGWRYMSAAGAAYSASKTALGALVETLNDQEGRHGIRATHLCPGEVATPILQTRPVPPPTEEVERMLSPDDVAKVVGSVVALPANVCVNELVVTPVWNRMYVDTSAYTPTGA</sequence>
<accession>A0A2N3Y8C1</accession>